<dbReference type="Proteomes" id="UP000285569">
    <property type="component" value="Unassembled WGS sequence"/>
</dbReference>
<feature type="coiled-coil region" evidence="1">
    <location>
        <begin position="107"/>
        <end position="149"/>
    </location>
</feature>
<evidence type="ECO:0000313" key="3">
    <source>
        <dbReference type="EMBL" id="RHX82095.1"/>
    </source>
</evidence>
<keyword evidence="2" id="KW-0812">Transmembrane</keyword>
<name>A0ABX9M7N3_9LEPT</name>
<dbReference type="NCBIfam" id="NF047472">
    <property type="entry name" value="LA_3696_Nterm"/>
    <property type="match status" value="1"/>
</dbReference>
<gene>
    <name evidence="3" type="ORF">DLM77_01090</name>
</gene>
<keyword evidence="4" id="KW-1185">Reference proteome</keyword>
<evidence type="ECO:0008006" key="5">
    <source>
        <dbReference type="Google" id="ProtNLM"/>
    </source>
</evidence>
<keyword evidence="2" id="KW-0472">Membrane</keyword>
<evidence type="ECO:0000313" key="4">
    <source>
        <dbReference type="Proteomes" id="UP000285569"/>
    </source>
</evidence>
<protein>
    <recommendedName>
        <fullName evidence="5">DUF1640 domain-containing protein</fullName>
    </recommendedName>
</protein>
<reference evidence="4" key="1">
    <citation type="submission" date="2018-05" db="EMBL/GenBank/DDBJ databases">
        <title>Leptospira yasudae sp. nov. and Leptospira stimsonii sp. nov., two pathogenic species of the genus Leptospira isolated from environmental sources.</title>
        <authorList>
            <person name="Casanovas-Massana A."/>
            <person name="Hamond C."/>
            <person name="Santos L.A."/>
            <person name="Hacker K.P."/>
            <person name="Balassiano I."/>
            <person name="Medeiros M.A."/>
            <person name="Reis M.G."/>
            <person name="Ko A.I."/>
            <person name="Wunder E.A."/>
        </authorList>
    </citation>
    <scope>NUCLEOTIDE SEQUENCE [LARGE SCALE GENOMIC DNA]</scope>
    <source>
        <strain evidence="4">B21</strain>
    </source>
</reference>
<evidence type="ECO:0000256" key="2">
    <source>
        <dbReference type="SAM" id="Phobius"/>
    </source>
</evidence>
<accession>A0ABX9M7N3</accession>
<dbReference type="EMBL" id="QHCR01000001">
    <property type="protein sequence ID" value="RHX82095.1"/>
    <property type="molecule type" value="Genomic_DNA"/>
</dbReference>
<sequence length="211" mass="24636">MLTELIRKIPRKLEEVLGADGIDQFVDFLNSVFTVSRAQLLETSSERFEHRLTEEMGKQKINFLEFKTGLSGEFLSFKADLKEDFSSFQMEIRQDFVSIQSRIDHQIAEIRAENAAFKEEVRKEIAEFKKEVRQELKEIREEMRRSNETIFRILAENQKAISEMQREISGMHKTIADLHKSIASQARWMFGAVFVLAGFFVVIEKLMHSIP</sequence>
<dbReference type="Gene3D" id="1.20.120.20">
    <property type="entry name" value="Apolipoprotein"/>
    <property type="match status" value="1"/>
</dbReference>
<keyword evidence="1" id="KW-0175">Coiled coil</keyword>
<proteinExistence type="predicted"/>
<evidence type="ECO:0000256" key="1">
    <source>
        <dbReference type="SAM" id="Coils"/>
    </source>
</evidence>
<dbReference type="RefSeq" id="WP_118954231.1">
    <property type="nucleotide sequence ID" value="NZ_QHCR01000001.1"/>
</dbReference>
<dbReference type="SUPFAM" id="SSF47162">
    <property type="entry name" value="Apolipoprotein"/>
    <property type="match status" value="1"/>
</dbReference>
<feature type="transmembrane region" description="Helical" evidence="2">
    <location>
        <begin position="188"/>
        <end position="207"/>
    </location>
</feature>
<keyword evidence="2" id="KW-1133">Transmembrane helix</keyword>
<comment type="caution">
    <text evidence="3">The sequence shown here is derived from an EMBL/GenBank/DDBJ whole genome shotgun (WGS) entry which is preliminary data.</text>
</comment>
<reference evidence="3 4" key="2">
    <citation type="journal article" date="2020" name="Int. J. Syst. Evol. Microbiol.">
        <title>Leptospira yasudae sp. nov. and Leptospira stimsonii sp. nov., two new species of the pathogenic group isolated from environmental sources.</title>
        <authorList>
            <person name="Casanovas-Massana A."/>
            <person name="Hamond C."/>
            <person name="Santos L.A."/>
            <person name="de Oliveira D."/>
            <person name="Hacker K.P."/>
            <person name="Balassiano I."/>
            <person name="Costa F."/>
            <person name="Medeiros M.A."/>
            <person name="Reis M.G."/>
            <person name="Ko A.I."/>
            <person name="Wunder E.A."/>
        </authorList>
    </citation>
    <scope>NUCLEOTIDE SEQUENCE [LARGE SCALE GENOMIC DNA]</scope>
    <source>
        <strain evidence="3 4">B21</strain>
    </source>
</reference>
<organism evidence="3 4">
    <name type="scientific">Leptospira yasudae</name>
    <dbReference type="NCBI Taxonomy" id="2202201"/>
    <lineage>
        <taxon>Bacteria</taxon>
        <taxon>Pseudomonadati</taxon>
        <taxon>Spirochaetota</taxon>
        <taxon>Spirochaetia</taxon>
        <taxon>Leptospirales</taxon>
        <taxon>Leptospiraceae</taxon>
        <taxon>Leptospira</taxon>
    </lineage>
</organism>